<organism evidence="1">
    <name type="scientific">Rhizophora mucronata</name>
    <name type="common">Asiatic mangrove</name>
    <dbReference type="NCBI Taxonomy" id="61149"/>
    <lineage>
        <taxon>Eukaryota</taxon>
        <taxon>Viridiplantae</taxon>
        <taxon>Streptophyta</taxon>
        <taxon>Embryophyta</taxon>
        <taxon>Tracheophyta</taxon>
        <taxon>Spermatophyta</taxon>
        <taxon>Magnoliopsida</taxon>
        <taxon>eudicotyledons</taxon>
        <taxon>Gunneridae</taxon>
        <taxon>Pentapetalae</taxon>
        <taxon>rosids</taxon>
        <taxon>fabids</taxon>
        <taxon>Malpighiales</taxon>
        <taxon>Rhizophoraceae</taxon>
        <taxon>Rhizophora</taxon>
    </lineage>
</organism>
<sequence length="16" mass="1673">MAPGIFLTSCACCRSI</sequence>
<dbReference type="EMBL" id="GGEC01006864">
    <property type="protein sequence ID" value="MBW87347.1"/>
    <property type="molecule type" value="Transcribed_RNA"/>
</dbReference>
<reference evidence="1" key="1">
    <citation type="submission" date="2018-02" db="EMBL/GenBank/DDBJ databases">
        <title>Rhizophora mucronata_Transcriptome.</title>
        <authorList>
            <person name="Meera S.P."/>
            <person name="Sreeshan A."/>
            <person name="Augustine A."/>
        </authorList>
    </citation>
    <scope>NUCLEOTIDE SEQUENCE</scope>
    <source>
        <tissue evidence="1">Leaf</tissue>
    </source>
</reference>
<protein>
    <submittedName>
        <fullName evidence="1">Putative inactive poly ADP-ribose polymerase SRO3 isoform X2</fullName>
    </submittedName>
</protein>
<dbReference type="AlphaFoldDB" id="A0A2P2J1Q7"/>
<proteinExistence type="predicted"/>
<name>A0A2P2J1Q7_RHIMU</name>
<accession>A0A2P2J1Q7</accession>
<evidence type="ECO:0000313" key="1">
    <source>
        <dbReference type="EMBL" id="MBW87347.1"/>
    </source>
</evidence>